<sequence>MRARTMAFLGLIVMMLGLMTVPASADEIGDLSNHVTTYEIHADGSMTTKSTVTWRFTTNVDRVYFSVPVGVAGRNDLSCVRIVGPDGKQPKTHLTYEAGHQGQRLRRYTVEAKDYPIKSGPWRLEYTLAHALTEHQPWTVFSRRHLSPDNPLIKHWEATVSTPWEIDQVNCTVNGKKICRTEQNGKSVTFSGRQAPRGTDVVIQAGVLTALTGHIGEPERPNDSSSTVTPSYSPEASDTPLASAEPSESTAEPSPSERESNSIEASPSVSKTPAAGSSTKDSDDDQSSFDVAKFVGFVVGVLALIGVVVVIVWLILRRRRNDAAAQKRAQQYPQQYPQQAQQRTHPQYPQQPWQGGPQQPPQYPPQQPQQPQQYPQQPWQGGPQQPPQDH</sequence>
<dbReference type="EMBL" id="CP115668">
    <property type="protein sequence ID" value="WCC79332.1"/>
    <property type="molecule type" value="Genomic_DNA"/>
</dbReference>
<reference evidence="8 9" key="2">
    <citation type="submission" date="2023-06" db="EMBL/GenBank/DDBJ databases">
        <title>The Gram-positive Non-spore-bearing Anaerobic Bacilli of Human Feces.</title>
        <authorList>
            <person name="Eggerth A.H."/>
        </authorList>
    </citation>
    <scope>NUCLEOTIDE SEQUENCE [LARGE SCALE GENOMIC DNA]</scope>
    <source>
        <strain evidence="8 9">CBA3108</strain>
    </source>
</reference>
<organism evidence="8 9">
    <name type="scientific">Cutibacterium equinum</name>
    <dbReference type="NCBI Taxonomy" id="3016342"/>
    <lineage>
        <taxon>Bacteria</taxon>
        <taxon>Bacillati</taxon>
        <taxon>Actinomycetota</taxon>
        <taxon>Actinomycetes</taxon>
        <taxon>Propionibacteriales</taxon>
        <taxon>Propionibacteriaceae</taxon>
        <taxon>Cutibacterium</taxon>
    </lineage>
</organism>
<name>A0ABY7QXT2_9ACTN</name>
<evidence type="ECO:0000256" key="4">
    <source>
        <dbReference type="ARBA" id="ARBA00023136"/>
    </source>
</evidence>
<dbReference type="PANTHER" id="PTHR15549">
    <property type="entry name" value="PAIRED IMMUNOGLOBULIN-LIKE TYPE 2 RECEPTOR"/>
    <property type="match status" value="1"/>
</dbReference>
<feature type="compositionally biased region" description="Polar residues" evidence="5">
    <location>
        <begin position="223"/>
        <end position="236"/>
    </location>
</feature>
<accession>A0ABY7QXT2</accession>
<evidence type="ECO:0000256" key="2">
    <source>
        <dbReference type="ARBA" id="ARBA00022692"/>
    </source>
</evidence>
<keyword evidence="2 6" id="KW-0812">Transmembrane</keyword>
<dbReference type="InterPro" id="IPR051694">
    <property type="entry name" value="Immunoregulatory_rcpt-like"/>
</dbReference>
<feature type="region of interest" description="Disordered" evidence="5">
    <location>
        <begin position="212"/>
        <end position="287"/>
    </location>
</feature>
<evidence type="ECO:0000256" key="6">
    <source>
        <dbReference type="SAM" id="Phobius"/>
    </source>
</evidence>
<protein>
    <submittedName>
        <fullName evidence="8">DUF2207 domain-containing protein</fullName>
    </submittedName>
</protein>
<feature type="signal peptide" evidence="7">
    <location>
        <begin position="1"/>
        <end position="25"/>
    </location>
</feature>
<keyword evidence="3 6" id="KW-1133">Transmembrane helix</keyword>
<feature type="transmembrane region" description="Helical" evidence="6">
    <location>
        <begin position="294"/>
        <end position="316"/>
    </location>
</feature>
<proteinExistence type="predicted"/>
<evidence type="ECO:0000256" key="3">
    <source>
        <dbReference type="ARBA" id="ARBA00022989"/>
    </source>
</evidence>
<evidence type="ECO:0000313" key="8">
    <source>
        <dbReference type="EMBL" id="WCC79332.1"/>
    </source>
</evidence>
<feature type="compositionally biased region" description="Low complexity" evidence="5">
    <location>
        <begin position="369"/>
        <end position="383"/>
    </location>
</feature>
<evidence type="ECO:0000256" key="1">
    <source>
        <dbReference type="ARBA" id="ARBA00004167"/>
    </source>
</evidence>
<feature type="chain" id="PRO_5045937005" evidence="7">
    <location>
        <begin position="26"/>
        <end position="390"/>
    </location>
</feature>
<keyword evidence="7" id="KW-0732">Signal</keyword>
<reference evidence="8 9" key="1">
    <citation type="submission" date="2023-01" db="EMBL/GenBank/DDBJ databases">
        <authorList>
            <person name="Lee S.H."/>
            <person name="Jung H.S."/>
            <person name="Yun J.U."/>
        </authorList>
    </citation>
    <scope>NUCLEOTIDE SEQUENCE [LARGE SCALE GENOMIC DNA]</scope>
    <source>
        <strain evidence="8 9">CBA3108</strain>
    </source>
</reference>
<dbReference type="RefSeq" id="WP_271417534.1">
    <property type="nucleotide sequence ID" value="NZ_CP115668.1"/>
</dbReference>
<keyword evidence="4 6" id="KW-0472">Membrane</keyword>
<feature type="compositionally biased region" description="Polar residues" evidence="5">
    <location>
        <begin position="262"/>
        <end position="271"/>
    </location>
</feature>
<feature type="compositionally biased region" description="Pro residues" evidence="5">
    <location>
        <begin position="358"/>
        <end position="368"/>
    </location>
</feature>
<evidence type="ECO:0000256" key="7">
    <source>
        <dbReference type="SAM" id="SignalP"/>
    </source>
</evidence>
<gene>
    <name evidence="8" type="ORF">O6R08_07255</name>
</gene>
<feature type="compositionally biased region" description="Low complexity" evidence="5">
    <location>
        <begin position="242"/>
        <end position="254"/>
    </location>
</feature>
<comment type="subcellular location">
    <subcellularLocation>
        <location evidence="1">Membrane</location>
        <topology evidence="1">Single-pass membrane protein</topology>
    </subcellularLocation>
</comment>
<feature type="compositionally biased region" description="Low complexity" evidence="5">
    <location>
        <begin position="327"/>
        <end position="357"/>
    </location>
</feature>
<feature type="region of interest" description="Disordered" evidence="5">
    <location>
        <begin position="327"/>
        <end position="390"/>
    </location>
</feature>
<keyword evidence="9" id="KW-1185">Reference proteome</keyword>
<evidence type="ECO:0000313" key="9">
    <source>
        <dbReference type="Proteomes" id="UP001212097"/>
    </source>
</evidence>
<evidence type="ECO:0000256" key="5">
    <source>
        <dbReference type="SAM" id="MobiDB-lite"/>
    </source>
</evidence>
<dbReference type="Proteomes" id="UP001212097">
    <property type="component" value="Chromosome"/>
</dbReference>